<dbReference type="AlphaFoldDB" id="A0A8H4QI33"/>
<reference evidence="1 2" key="1">
    <citation type="submission" date="2019-12" db="EMBL/GenBank/DDBJ databases">
        <authorList>
            <person name="Floudas D."/>
            <person name="Bentzer J."/>
            <person name="Ahren D."/>
            <person name="Johansson T."/>
            <person name="Persson P."/>
            <person name="Tunlid A."/>
        </authorList>
    </citation>
    <scope>NUCLEOTIDE SEQUENCE [LARGE SCALE GENOMIC DNA]</scope>
    <source>
        <strain evidence="1 2">CBS 102.39</strain>
    </source>
</reference>
<gene>
    <name evidence="1" type="ORF">D9613_007346</name>
</gene>
<dbReference type="SUPFAM" id="SSF56112">
    <property type="entry name" value="Protein kinase-like (PK-like)"/>
    <property type="match status" value="1"/>
</dbReference>
<evidence type="ECO:0000313" key="1">
    <source>
        <dbReference type="EMBL" id="KAF4611166.1"/>
    </source>
</evidence>
<evidence type="ECO:0008006" key="3">
    <source>
        <dbReference type="Google" id="ProtNLM"/>
    </source>
</evidence>
<name>A0A8H4QI33_9AGAR</name>
<dbReference type="Gene3D" id="1.10.510.10">
    <property type="entry name" value="Transferase(Phosphotransferase) domain 1"/>
    <property type="match status" value="1"/>
</dbReference>
<keyword evidence="2" id="KW-1185">Reference proteome</keyword>
<dbReference type="Proteomes" id="UP000521872">
    <property type="component" value="Unassembled WGS sequence"/>
</dbReference>
<dbReference type="InterPro" id="IPR011009">
    <property type="entry name" value="Kinase-like_dom_sf"/>
</dbReference>
<sequence>MAQLRLFYPALPQRLGSIPVNIENDMVFHVVTKVVQEFSEVDLKCNKITLYKANLPLEPHDDFRERSLELIRDATIENRMKPARSLDYYFPNTDEMRDGHIHVIVSTYEVEEMADALVGGIYYLRKSVRRHAFLSLPSLSPSGTVKDPKRCVEVFGKTIHVDRFPVALFSTILASLCKDLNKLDDIQPDPRTVRSASLYARAVLRVYETEDMCQLAISPSVASIFGTPDWNACIPWADYMKASAVWTTSFGATIPYMLWELKTIAGSSGDPLLQAAVGYAKIVSSTEAVSACEDRTNFPMILLGIAGRRLQLAAAVFTGSIYVSKLITLDLGLGLNVDSHIITLARVFDCIRKCQLRLHRYYSELFSQPLQPTFCSAFPNPTPVNSSVPLPSITYHGFISNETGAIVADLTQMNQGTTARYYATLEDDTKVVVKLASRYNVNAHKLLADAGFAPALYFCEEVVGGAFMVVMEWVDAKPLAGRIPPIVLDKLADAVEILHAKDIVFGDLREQNILYDASSGRLALVDFDWADKDGEGRYPPHVMISGLGLRWASGVEPFGVMMKEHDLWQIQRMRREGDEQHFY</sequence>
<protein>
    <recommendedName>
        <fullName evidence="3">Protein kinase domain-containing protein</fullName>
    </recommendedName>
</protein>
<accession>A0A8H4QI33</accession>
<organism evidence="1 2">
    <name type="scientific">Agrocybe pediades</name>
    <dbReference type="NCBI Taxonomy" id="84607"/>
    <lineage>
        <taxon>Eukaryota</taxon>
        <taxon>Fungi</taxon>
        <taxon>Dikarya</taxon>
        <taxon>Basidiomycota</taxon>
        <taxon>Agaricomycotina</taxon>
        <taxon>Agaricomycetes</taxon>
        <taxon>Agaricomycetidae</taxon>
        <taxon>Agaricales</taxon>
        <taxon>Agaricineae</taxon>
        <taxon>Strophariaceae</taxon>
        <taxon>Agrocybe</taxon>
    </lineage>
</organism>
<evidence type="ECO:0000313" key="2">
    <source>
        <dbReference type="Proteomes" id="UP000521872"/>
    </source>
</evidence>
<proteinExistence type="predicted"/>
<comment type="caution">
    <text evidence="1">The sequence shown here is derived from an EMBL/GenBank/DDBJ whole genome shotgun (WGS) entry which is preliminary data.</text>
</comment>
<dbReference type="EMBL" id="JAACJL010000058">
    <property type="protein sequence ID" value="KAF4611166.1"/>
    <property type="molecule type" value="Genomic_DNA"/>
</dbReference>